<evidence type="ECO:0000256" key="1">
    <source>
        <dbReference type="SAM" id="Phobius"/>
    </source>
</evidence>
<keyword evidence="1" id="KW-0472">Membrane</keyword>
<gene>
    <name evidence="2" type="ORF">QX249_09690</name>
</gene>
<dbReference type="AlphaFoldDB" id="A0AAW8PZ72"/>
<evidence type="ECO:0000313" key="2">
    <source>
        <dbReference type="EMBL" id="MDS1820928.1"/>
    </source>
</evidence>
<protein>
    <recommendedName>
        <fullName evidence="4">Shufflon system plasmid conjugative transfer pilus tip adhesin PilV</fullName>
    </recommendedName>
</protein>
<organism evidence="2 3">
    <name type="scientific">Vibrio parahaemolyticus</name>
    <dbReference type="NCBI Taxonomy" id="670"/>
    <lineage>
        <taxon>Bacteria</taxon>
        <taxon>Pseudomonadati</taxon>
        <taxon>Pseudomonadota</taxon>
        <taxon>Gammaproteobacteria</taxon>
        <taxon>Vibrionales</taxon>
        <taxon>Vibrionaceae</taxon>
        <taxon>Vibrio</taxon>
    </lineage>
</organism>
<accession>A0AAW8PZ72</accession>
<keyword evidence="1" id="KW-0812">Transmembrane</keyword>
<keyword evidence="1" id="KW-1133">Transmembrane helix</keyword>
<reference evidence="2" key="1">
    <citation type="submission" date="2023-06" db="EMBL/GenBank/DDBJ databases">
        <title>Genomic Diversity of Vibrio spp. and Metagenomic Analysis of Pathogens in Florida Gulf Coastal Waters Following Hurricane Ian.</title>
        <authorList>
            <person name="Brumfield K.D."/>
        </authorList>
    </citation>
    <scope>NUCLEOTIDE SEQUENCE</scope>
    <source>
        <strain evidence="2">WBS2B-138</strain>
    </source>
</reference>
<sequence>MLIERRGGYLLLEAILASAIISAAILFRSQIELKHKQIDEVKSLASNAVKIPYAIDKRTLLDGHTLGLPTNKFTGAKDTVQNFLEKSLIGNSSAACSGGWSPVDAANGAMNLIPCNLFNYAKMPFDLDMDGSYELTPDGTVRSYGIDLYHKTDLDFEKYAQIYSQLVNYSRILDAPQMTGTHKYFLVHRTTGAELTPKECNLAKSQCSFRAEYSTNYVGMGEDPYLRVNGSNFMRGDIRFQGIGSATLKCTKITDSGVSSQAECGLDYDQPSQDLTLNSRNANSENFYLTNSSLKNTSGSLIPVSCVAYNGSTRANVACGMTILKDPSNANKVISRAALDEIASKGSIYTLNGSGKTFTVAASTGNVDTKGSVKADGSLTVGANANIKSANSAQKLTLDNGQIHFEGVIPTLKDTDLFAKKTSLANTKQLANELVTKGYLHSFNQIIDVRVVNSGVTHSLYACPNGQYADVIGFPAESSLLISENQINQVCPYVEGRRLPQISLGLQLNMPTSNSIEGSVSMTYNVGCRWEGDYAQAWFMNVNKGTGSFLPRFYLISPRKYGSNSVANIEVAMKFMSIQYCGQGGLNTK</sequence>
<dbReference type="EMBL" id="JAUHGG010000003">
    <property type="protein sequence ID" value="MDS1820928.1"/>
    <property type="molecule type" value="Genomic_DNA"/>
</dbReference>
<dbReference type="RefSeq" id="WP_311019712.1">
    <property type="nucleotide sequence ID" value="NZ_JAUHGG010000003.1"/>
</dbReference>
<evidence type="ECO:0008006" key="4">
    <source>
        <dbReference type="Google" id="ProtNLM"/>
    </source>
</evidence>
<comment type="caution">
    <text evidence="2">The sequence shown here is derived from an EMBL/GenBank/DDBJ whole genome shotgun (WGS) entry which is preliminary data.</text>
</comment>
<feature type="transmembrane region" description="Helical" evidence="1">
    <location>
        <begin position="7"/>
        <end position="27"/>
    </location>
</feature>
<dbReference type="Proteomes" id="UP001253193">
    <property type="component" value="Unassembled WGS sequence"/>
</dbReference>
<name>A0AAW8PZ72_VIBPH</name>
<proteinExistence type="predicted"/>
<evidence type="ECO:0000313" key="3">
    <source>
        <dbReference type="Proteomes" id="UP001253193"/>
    </source>
</evidence>